<dbReference type="Gene3D" id="3.30.160.60">
    <property type="entry name" value="Classic Zinc Finger"/>
    <property type="match status" value="16"/>
</dbReference>
<dbReference type="InterPro" id="IPR012934">
    <property type="entry name" value="Znf_AD"/>
</dbReference>
<dbReference type="PROSITE" id="PS50157">
    <property type="entry name" value="ZINC_FINGER_C2H2_2"/>
    <property type="match status" value="22"/>
</dbReference>
<dbReference type="VEuPathDB" id="VectorBase:AALB005217"/>
<feature type="compositionally biased region" description="Basic residues" evidence="7">
    <location>
        <begin position="1075"/>
        <end position="1087"/>
    </location>
</feature>
<dbReference type="SUPFAM" id="SSF57667">
    <property type="entry name" value="beta-beta-alpha zinc fingers"/>
    <property type="match status" value="12"/>
</dbReference>
<dbReference type="Pfam" id="PF00096">
    <property type="entry name" value="zf-C2H2"/>
    <property type="match status" value="4"/>
</dbReference>
<keyword evidence="3" id="KW-0677">Repeat</keyword>
<dbReference type="Gene3D" id="3.40.1800.20">
    <property type="match status" value="1"/>
</dbReference>
<feature type="compositionally biased region" description="Basic and acidic residues" evidence="7">
    <location>
        <begin position="1393"/>
        <end position="1404"/>
    </location>
</feature>
<feature type="region of interest" description="Disordered" evidence="7">
    <location>
        <begin position="993"/>
        <end position="1046"/>
    </location>
</feature>
<dbReference type="SUPFAM" id="SSF57716">
    <property type="entry name" value="Glucocorticoid receptor-like (DNA-binding domain)"/>
    <property type="match status" value="2"/>
</dbReference>
<dbReference type="FunFam" id="3.30.160.60:FF:000145">
    <property type="entry name" value="Zinc finger protein 574"/>
    <property type="match status" value="1"/>
</dbReference>
<evidence type="ECO:0000256" key="3">
    <source>
        <dbReference type="ARBA" id="ARBA00022737"/>
    </source>
</evidence>
<reference evidence="8" key="2">
    <citation type="submission" date="2022-08" db="UniProtKB">
        <authorList>
            <consortium name="EnsemblMetazoa"/>
        </authorList>
    </citation>
    <scope>IDENTIFICATION</scope>
    <source>
        <strain evidence="8">STECLA/ALBI9_A</strain>
    </source>
</reference>
<dbReference type="InterPro" id="IPR036236">
    <property type="entry name" value="Znf_C2H2_sf"/>
</dbReference>
<feature type="region of interest" description="Disordered" evidence="7">
    <location>
        <begin position="154"/>
        <end position="185"/>
    </location>
</feature>
<feature type="compositionally biased region" description="Acidic residues" evidence="7">
    <location>
        <begin position="1453"/>
        <end position="1467"/>
    </location>
</feature>
<sequence>MEEFMERCRLCLQHGEGVMVSRIEELPPVFTFQLDPDCSLPVNVCRECFGQVEDYYSFSNAVLRNQEKLRELHAQLKTEFIPVEEIKEESPYETDAIGAASALETEDNELHMSQVSAESYELTCQQSQDVGTIVSNTSKDLEIEEIDHELVANQDHQHSEDEYDEPHQEQESEESAEDTLDKKCPKKTQAIKSEAAMRVQQENEMIADYFQLDCELCSHRADNFVALKKHYRVRHNRSGYVRCCERKLFKRCDLLEHQQVHLNPKQFACDLCGKQYRSKEYLQRHHQQAHDSSAERKFKCSECHRSFLHRFQLNSHLVRHVKAPCPQCDKILSSKAALGIHMQKIHSTEGRMICDTCGREFRTKLSFTKHVQQHQGTYVPEQYRCDYCSALLASKVSLKKHILVKHKTTDEEYVCTKCNNGKRYPNKLAFDSHKRKVHVEKKHACDFCGRGFKDAKNLREHRAVHSGEDLYRCEHCTVAFKWKSNMYAHTKKQHPDEWAAAKRKAATIIETLPTLPKLVCTACFDRINDFHVYSVQVRTNQEFLVKHSTEKASMFEMVKVQGPMEEQMLELEVCASDIVEEKKESVEVLNEVHDPTVQGKTHNQEDDLIRAYYDMKCEICSTELDTFAKLQRHFKKEHSERGYVRCCEKVLTKRSQVLEHIRMHEGSLRCNLCQKSYKCNRTLELHKLIYHGKQKDKPFKCDKCHQAYPKQHLLTAHLQRHVQEQCTVCRKTLSNYQALKVHMAQMHGRDNQQICATCGVAFRTKLAMERHIKEHRGEQSIEKVQCHICSKWFNGKSNVKKHIRFIHAEQGQEFQCEICLHKYPNTRALIYHKQRVHVEEKFGCEYCGKRFKRKIYLKEHIASHTGQPLYSCEACGATFNSNDNLSTHNQGKMKEKCRLCLTLLECGDSISLSDSDFYTKLATLFQFSILVDNALPNQVCFGCQTSVNSFYTFHQDVEANQMLLLALQNDKDPIANFLPESRVEECVVEILQETPHNDDDNDEDDEEEKEEDSASQLVEYEQDVDIRNNDDSLDNEALASGDDGCSEKANLKTEIEATSQEVVAVAREGEEEVKPRRRGRPPGKRNSKKSDSPAKKSEPKKQSNDSEKEGRIAEYVSLECELCLMSLDSFIQLQIHYREAHNTAGYVRCCNKQFFRRYLLLDHIAAHIGTIRCEICQKTYKSSRYLGLHMAKAHGSEEDRPYKCEVCHLSFPKTYLLKTHQTLHVRKQCHLCKKVLSSQQSLKVHLAQMHSDDNQQICAICGKVFRTKQAMERHIKEHRGEQLVDRMQCEYCKKWFNGKYNLRKHIRFIHNEDGQFYEFSLEVEENQQQLCTQHLYSKDEGLKVELDTENHLFYHVDVDALPPASVKQELTEHSGDNDGDIGDDDMVDDDKNDSDYLPKTDEPHIPGGTDDVEDDGATAAAAAASGKKTKRIKLRKRHPRMAKADKPIPQPEAETEMDAETEREDTEEQSKQNEDDQRIKEFYNLDCELCSAKLENLAILQAHYRRKHEIKGYIRCCDKLFYRRFQLLDHMAAHQGTIRCKICNKSYKSSRYLALHMMKSHSKEEDRPFKCTKCRQSFHKEHLLKAHQANHLSEKCPICEKVVSSKYALKTHVAHMHGNDGNHICDVCGKEFRTKQAMERHINEHLGLEVVQKVQCHECNRWFHGKYNLRKHIRFMHIEDGQLLCMVFDRLKLKSVKVAALTCSKWNDIIFSNGYTNRFIFKVKLTIPIPDSIAFHLHSINREQKLLELEELRKTHAEQTLRVIKESQRSYRIVQSQL</sequence>
<dbReference type="PROSITE" id="PS51915">
    <property type="entry name" value="ZAD"/>
    <property type="match status" value="2"/>
</dbReference>
<dbReference type="InterPro" id="IPR013087">
    <property type="entry name" value="Znf_C2H2_type"/>
</dbReference>
<keyword evidence="6" id="KW-0539">Nucleus</keyword>
<feature type="compositionally biased region" description="Basic and acidic residues" evidence="7">
    <location>
        <begin position="155"/>
        <end position="170"/>
    </location>
</feature>
<dbReference type="Pfam" id="PF13912">
    <property type="entry name" value="zf-C2H2_6"/>
    <property type="match status" value="4"/>
</dbReference>
<comment type="subcellular location">
    <subcellularLocation>
        <location evidence="1">Nucleus</location>
    </subcellularLocation>
</comment>
<feature type="compositionally biased region" description="Basic and acidic residues" evidence="7">
    <location>
        <begin position="1468"/>
        <end position="1477"/>
    </location>
</feature>
<dbReference type="SMART" id="SM00355">
    <property type="entry name" value="ZnF_C2H2"/>
    <property type="match status" value="33"/>
</dbReference>
<proteinExistence type="predicted"/>
<dbReference type="PANTHER" id="PTHR23225">
    <property type="entry name" value="ZINC FINGER PROTEIN"/>
    <property type="match status" value="1"/>
</dbReference>
<accession>A0A182FFC5</accession>
<dbReference type="VEuPathDB" id="VectorBase:AALB20_035741"/>
<keyword evidence="4" id="KW-0863">Zinc-finger</keyword>
<dbReference type="InterPro" id="IPR039970">
    <property type="entry name" value="TF_Grauzone"/>
</dbReference>
<evidence type="ECO:0000313" key="9">
    <source>
        <dbReference type="Proteomes" id="UP000069272"/>
    </source>
</evidence>
<feature type="region of interest" description="Disordered" evidence="7">
    <location>
        <begin position="1063"/>
        <end position="1108"/>
    </location>
</feature>
<feature type="compositionally biased region" description="Basic and acidic residues" evidence="7">
    <location>
        <begin position="1088"/>
        <end position="1108"/>
    </location>
</feature>
<name>A0A182FFC5_ANOAL</name>
<evidence type="ECO:0000256" key="5">
    <source>
        <dbReference type="ARBA" id="ARBA00022833"/>
    </source>
</evidence>
<evidence type="ECO:0000313" key="8">
    <source>
        <dbReference type="EnsemblMetazoa" id="AALB005217-PA"/>
    </source>
</evidence>
<dbReference type="SMART" id="SM00868">
    <property type="entry name" value="zf-AD"/>
    <property type="match status" value="3"/>
</dbReference>
<keyword evidence="5" id="KW-0862">Zinc</keyword>
<protein>
    <recommendedName>
        <fullName evidence="10">Transcription factor grauzone</fullName>
    </recommendedName>
</protein>
<evidence type="ECO:0008006" key="10">
    <source>
        <dbReference type="Google" id="ProtNLM"/>
    </source>
</evidence>
<keyword evidence="9" id="KW-1185">Reference proteome</keyword>
<dbReference type="Pfam" id="PF07776">
    <property type="entry name" value="zf-AD"/>
    <property type="match status" value="1"/>
</dbReference>
<dbReference type="VEuPathDB" id="VectorBase:AALB20_036611"/>
<dbReference type="Pfam" id="PF12874">
    <property type="entry name" value="zf-met"/>
    <property type="match status" value="1"/>
</dbReference>
<dbReference type="STRING" id="7167.A0A182FFC5"/>
<evidence type="ECO:0000256" key="1">
    <source>
        <dbReference type="ARBA" id="ARBA00004123"/>
    </source>
</evidence>
<dbReference type="EnsemblMetazoa" id="AALB005217-RA">
    <property type="protein sequence ID" value="AALB005217-PA"/>
    <property type="gene ID" value="AALB005217"/>
</dbReference>
<evidence type="ECO:0000256" key="2">
    <source>
        <dbReference type="ARBA" id="ARBA00022723"/>
    </source>
</evidence>
<keyword evidence="2" id="KW-0479">Metal-binding</keyword>
<evidence type="ECO:0000256" key="6">
    <source>
        <dbReference type="ARBA" id="ARBA00023242"/>
    </source>
</evidence>
<feature type="compositionally biased region" description="Low complexity" evidence="7">
    <location>
        <begin position="1417"/>
        <end position="1426"/>
    </location>
</feature>
<dbReference type="GO" id="GO:0003700">
    <property type="term" value="F:DNA-binding transcription factor activity"/>
    <property type="evidence" value="ECO:0007669"/>
    <property type="project" value="InterPro"/>
</dbReference>
<dbReference type="Proteomes" id="UP000069272">
    <property type="component" value="Chromosome 3L"/>
</dbReference>
<organism evidence="8 9">
    <name type="scientific">Anopheles albimanus</name>
    <name type="common">New world malaria mosquito</name>
    <dbReference type="NCBI Taxonomy" id="7167"/>
    <lineage>
        <taxon>Eukaryota</taxon>
        <taxon>Metazoa</taxon>
        <taxon>Ecdysozoa</taxon>
        <taxon>Arthropoda</taxon>
        <taxon>Hexapoda</taxon>
        <taxon>Insecta</taxon>
        <taxon>Pterygota</taxon>
        <taxon>Neoptera</taxon>
        <taxon>Endopterygota</taxon>
        <taxon>Diptera</taxon>
        <taxon>Nematocera</taxon>
        <taxon>Culicoidea</taxon>
        <taxon>Culicidae</taxon>
        <taxon>Anophelinae</taxon>
        <taxon>Anopheles</taxon>
    </lineage>
</organism>
<feature type="compositionally biased region" description="Acidic residues" evidence="7">
    <location>
        <begin position="1377"/>
        <end position="1392"/>
    </location>
</feature>
<feature type="region of interest" description="Disordered" evidence="7">
    <location>
        <begin position="1369"/>
        <end position="1477"/>
    </location>
</feature>
<dbReference type="GO" id="GO:0008270">
    <property type="term" value="F:zinc ion binding"/>
    <property type="evidence" value="ECO:0007669"/>
    <property type="project" value="UniProtKB-UniRule"/>
</dbReference>
<evidence type="ECO:0000256" key="4">
    <source>
        <dbReference type="ARBA" id="ARBA00022771"/>
    </source>
</evidence>
<dbReference type="PANTHER" id="PTHR23225:SF2">
    <property type="entry name" value="AT09679P-RELATED"/>
    <property type="match status" value="1"/>
</dbReference>
<feature type="compositionally biased region" description="Acidic residues" evidence="7">
    <location>
        <begin position="999"/>
        <end position="1013"/>
    </location>
</feature>
<evidence type="ECO:0000256" key="7">
    <source>
        <dbReference type="SAM" id="MobiDB-lite"/>
    </source>
</evidence>
<feature type="compositionally biased region" description="Basic residues" evidence="7">
    <location>
        <begin position="1427"/>
        <end position="1441"/>
    </location>
</feature>
<dbReference type="PROSITE" id="PS00028">
    <property type="entry name" value="ZINC_FINGER_C2H2_1"/>
    <property type="match status" value="26"/>
</dbReference>
<reference evidence="8 9" key="1">
    <citation type="journal article" date="2017" name="G3 (Bethesda)">
        <title>The Physical Genome Mapping of Anopheles albimanus Corrected Scaffold Misassemblies and Identified Interarm Rearrangements in Genus Anopheles.</title>
        <authorList>
            <person name="Artemov G.N."/>
            <person name="Peery A.N."/>
            <person name="Jiang X."/>
            <person name="Tu Z."/>
            <person name="Stegniy V.N."/>
            <person name="Sharakhova M.V."/>
            <person name="Sharakhov I.V."/>
        </authorList>
    </citation>
    <scope>NUCLEOTIDE SEQUENCE [LARGE SCALE GENOMIC DNA]</scope>
    <source>
        <strain evidence="8 9">ALBI9_A</strain>
    </source>
</reference>
<dbReference type="GO" id="GO:0005634">
    <property type="term" value="C:nucleus"/>
    <property type="evidence" value="ECO:0007669"/>
    <property type="project" value="UniProtKB-SubCell"/>
</dbReference>